<evidence type="ECO:0000313" key="2">
    <source>
        <dbReference type="Proteomes" id="UP000095282"/>
    </source>
</evidence>
<keyword evidence="2" id="KW-1185">Reference proteome</keyword>
<feature type="chain" id="PRO_5009309880" evidence="1">
    <location>
        <begin position="24"/>
        <end position="114"/>
    </location>
</feature>
<evidence type="ECO:0000256" key="1">
    <source>
        <dbReference type="SAM" id="SignalP"/>
    </source>
</evidence>
<dbReference type="WBParaSite" id="Csp11.Scaffold630.g22100.t1">
    <property type="protein sequence ID" value="Csp11.Scaffold630.g22100.t1"/>
    <property type="gene ID" value="Csp11.Scaffold630.g22100"/>
</dbReference>
<name>A0A1I7V3S2_9PELO</name>
<proteinExistence type="predicted"/>
<organism evidence="2 3">
    <name type="scientific">Caenorhabditis tropicalis</name>
    <dbReference type="NCBI Taxonomy" id="1561998"/>
    <lineage>
        <taxon>Eukaryota</taxon>
        <taxon>Metazoa</taxon>
        <taxon>Ecdysozoa</taxon>
        <taxon>Nematoda</taxon>
        <taxon>Chromadorea</taxon>
        <taxon>Rhabditida</taxon>
        <taxon>Rhabditina</taxon>
        <taxon>Rhabditomorpha</taxon>
        <taxon>Rhabditoidea</taxon>
        <taxon>Rhabditidae</taxon>
        <taxon>Peloderinae</taxon>
        <taxon>Caenorhabditis</taxon>
    </lineage>
</organism>
<reference evidence="3" key="1">
    <citation type="submission" date="2016-11" db="UniProtKB">
        <authorList>
            <consortium name="WormBaseParasite"/>
        </authorList>
    </citation>
    <scope>IDENTIFICATION</scope>
</reference>
<evidence type="ECO:0000313" key="3">
    <source>
        <dbReference type="WBParaSite" id="Csp11.Scaffold630.g22100.t1"/>
    </source>
</evidence>
<keyword evidence="1" id="KW-0732">Signal</keyword>
<dbReference type="AlphaFoldDB" id="A0A1I7V3S2"/>
<feature type="signal peptide" evidence="1">
    <location>
        <begin position="1"/>
        <end position="23"/>
    </location>
</feature>
<accession>A0A1I7V3S2</accession>
<sequence length="114" mass="12576">MKLFSIILIFAMLTATIQRPVETTTSENLFSETTVNGTTVSPREALESLYSPLLVVLTGLLGMAFFAKMFSCFGVEEEEPNQVAPPPFEHKTVCGRGIDYMKECPPENKAPSIQ</sequence>
<dbReference type="Proteomes" id="UP000095282">
    <property type="component" value="Unplaced"/>
</dbReference>
<protein>
    <submittedName>
        <fullName evidence="3">Secreted protein</fullName>
    </submittedName>
</protein>